<dbReference type="Gene3D" id="1.10.10.10">
    <property type="entry name" value="Winged helix-like DNA-binding domain superfamily/Winged helix DNA-binding domain"/>
    <property type="match status" value="1"/>
</dbReference>
<evidence type="ECO:0000256" key="4">
    <source>
        <dbReference type="SAM" id="MobiDB-lite"/>
    </source>
</evidence>
<evidence type="ECO:0000256" key="2">
    <source>
        <dbReference type="ARBA" id="ARBA00023125"/>
    </source>
</evidence>
<evidence type="ECO:0000259" key="5">
    <source>
        <dbReference type="PROSITE" id="PS51118"/>
    </source>
</evidence>
<dbReference type="InterPro" id="IPR002577">
    <property type="entry name" value="HTH_HxlR"/>
</dbReference>
<proteinExistence type="predicted"/>
<reference evidence="6 7" key="1">
    <citation type="submission" date="2019-08" db="EMBL/GenBank/DDBJ databases">
        <title>Pelomicrobium methylotrophicum gen. nov., sp. nov. a moderately thermophilic, facultatively anaerobic, lithoautotrophic and methylotrophic bacterium isolated from a terrestrial mud volcano.</title>
        <authorList>
            <person name="Slobodkina G.B."/>
            <person name="Merkel A.Y."/>
            <person name="Slobodkin A.I."/>
        </authorList>
    </citation>
    <scope>NUCLEOTIDE SEQUENCE [LARGE SCALE GENOMIC DNA]</scope>
    <source>
        <strain evidence="6 7">SM250</strain>
    </source>
</reference>
<sequence>MTTDDRLVGAASPTDLTPPSREHRSCPVRDVLDRLGDKWSTLILVTLSQGPQRFNALARAVPDISRRMLTETLRHLERDGLIWRKVTPSTPPTVSYGLTPLGTSLMPPLNALIAWAERHQPEIAAARARFDGPIANG</sequence>
<dbReference type="EMBL" id="VPFL01000026">
    <property type="protein sequence ID" value="TXF10568.1"/>
    <property type="molecule type" value="Genomic_DNA"/>
</dbReference>
<keyword evidence="1" id="KW-0805">Transcription regulation</keyword>
<evidence type="ECO:0000256" key="3">
    <source>
        <dbReference type="ARBA" id="ARBA00023163"/>
    </source>
</evidence>
<keyword evidence="7" id="KW-1185">Reference proteome</keyword>
<dbReference type="PANTHER" id="PTHR33204">
    <property type="entry name" value="TRANSCRIPTIONAL REGULATOR, MARR FAMILY"/>
    <property type="match status" value="1"/>
</dbReference>
<dbReference type="SUPFAM" id="SSF46785">
    <property type="entry name" value="Winged helix' DNA-binding domain"/>
    <property type="match status" value="1"/>
</dbReference>
<dbReference type="GO" id="GO:0003677">
    <property type="term" value="F:DNA binding"/>
    <property type="evidence" value="ECO:0007669"/>
    <property type="project" value="UniProtKB-KW"/>
</dbReference>
<keyword evidence="2" id="KW-0238">DNA-binding</keyword>
<feature type="domain" description="HTH hxlR-type" evidence="5">
    <location>
        <begin position="26"/>
        <end position="124"/>
    </location>
</feature>
<dbReference type="InParanoid" id="A0A5C7EFA5"/>
<evidence type="ECO:0000256" key="1">
    <source>
        <dbReference type="ARBA" id="ARBA00023015"/>
    </source>
</evidence>
<dbReference type="AlphaFoldDB" id="A0A5C7EFA5"/>
<gene>
    <name evidence="6" type="ORF">FR698_14460</name>
</gene>
<dbReference type="Proteomes" id="UP000321201">
    <property type="component" value="Unassembled WGS sequence"/>
</dbReference>
<dbReference type="OrthoDB" id="5293857at2"/>
<keyword evidence="3" id="KW-0804">Transcription</keyword>
<name>A0A5C7EFA5_9PROT</name>
<dbReference type="InterPro" id="IPR036390">
    <property type="entry name" value="WH_DNA-bd_sf"/>
</dbReference>
<dbReference type="Pfam" id="PF01638">
    <property type="entry name" value="HxlR"/>
    <property type="match status" value="1"/>
</dbReference>
<dbReference type="RefSeq" id="WP_147800914.1">
    <property type="nucleotide sequence ID" value="NZ_VPFL01000026.1"/>
</dbReference>
<protein>
    <submittedName>
        <fullName evidence="6">Helix-turn-helix transcriptional regulator</fullName>
    </submittedName>
</protein>
<dbReference type="PROSITE" id="PS51118">
    <property type="entry name" value="HTH_HXLR"/>
    <property type="match status" value="1"/>
</dbReference>
<evidence type="ECO:0000313" key="6">
    <source>
        <dbReference type="EMBL" id="TXF10568.1"/>
    </source>
</evidence>
<dbReference type="FunCoup" id="A0A5C7EFA5">
    <property type="interactions" value="56"/>
</dbReference>
<dbReference type="InterPro" id="IPR036388">
    <property type="entry name" value="WH-like_DNA-bd_sf"/>
</dbReference>
<comment type="caution">
    <text evidence="6">The sequence shown here is derived from an EMBL/GenBank/DDBJ whole genome shotgun (WGS) entry which is preliminary data.</text>
</comment>
<accession>A0A5C7EFA5</accession>
<evidence type="ECO:0000313" key="7">
    <source>
        <dbReference type="Proteomes" id="UP000321201"/>
    </source>
</evidence>
<dbReference type="PANTHER" id="PTHR33204:SF39">
    <property type="entry name" value="TRANSCRIPTIONAL REGULATORY PROTEIN"/>
    <property type="match status" value="1"/>
</dbReference>
<organism evidence="6 7">
    <name type="scientific">Pelomicrobium methylotrophicum</name>
    <dbReference type="NCBI Taxonomy" id="2602750"/>
    <lineage>
        <taxon>Bacteria</taxon>
        <taxon>Pseudomonadati</taxon>
        <taxon>Pseudomonadota</taxon>
        <taxon>Hydrogenophilia</taxon>
        <taxon>Hydrogenophilia incertae sedis</taxon>
        <taxon>Pelomicrobium</taxon>
    </lineage>
</organism>
<feature type="region of interest" description="Disordered" evidence="4">
    <location>
        <begin position="1"/>
        <end position="24"/>
    </location>
</feature>